<dbReference type="GO" id="GO:0033785">
    <property type="term" value="F:heptose 7-phosphate kinase activity"/>
    <property type="evidence" value="ECO:0007669"/>
    <property type="project" value="TreeGrafter"/>
</dbReference>
<evidence type="ECO:0000256" key="1">
    <source>
        <dbReference type="ARBA" id="ARBA00022679"/>
    </source>
</evidence>
<dbReference type="KEGG" id="vbh:CMV30_01910"/>
<sequence>MISVPAARALLKKIADVRVLVIGDIMLDHYIWGDATRISPEAPVPVVDIARDTYTAGGAANVALNIAALGARCTVAGRFADDEAGTHLSKILADKKIATISTPGTGTTIRKTRVLVQHQQLCRLDRESAPAAYRIDPVAVEKLFAKAIASHDAIILSDYAKGLLTDDLVATVTRLARAAGKFIALDPKPKRALAFADLDLITPNRKEALQLAGIEPDPHNPFPAEKVCARLHELYRTHHLVITMSEDGMLLSTDGKIGKVIPTAAREVFDVSGAGDTALASLVVALTAGAKIETAANFSNAASGVVVGKLGTATVTPDELLAYIKK</sequence>
<dbReference type="Pfam" id="PF00294">
    <property type="entry name" value="PfkB"/>
    <property type="match status" value="1"/>
</dbReference>
<keyword evidence="1" id="KW-0808">Transferase</keyword>
<dbReference type="PANTHER" id="PTHR46969:SF1">
    <property type="entry name" value="BIFUNCTIONAL PROTEIN HLDE"/>
    <property type="match status" value="1"/>
</dbReference>
<dbReference type="Gene3D" id="3.40.1190.20">
    <property type="match status" value="1"/>
</dbReference>
<gene>
    <name evidence="4" type="ORF">CMV30_01910</name>
</gene>
<keyword evidence="2" id="KW-0418">Kinase</keyword>
<dbReference type="InterPro" id="IPR011611">
    <property type="entry name" value="PfkB_dom"/>
</dbReference>
<evidence type="ECO:0000259" key="3">
    <source>
        <dbReference type="Pfam" id="PF00294"/>
    </source>
</evidence>
<dbReference type="OrthoDB" id="9802794at2"/>
<protein>
    <recommendedName>
        <fullName evidence="3">Carbohydrate kinase PfkB domain-containing protein</fullName>
    </recommendedName>
</protein>
<dbReference type="GO" id="GO:0033786">
    <property type="term" value="F:heptose-1-phosphate adenylyltransferase activity"/>
    <property type="evidence" value="ECO:0007669"/>
    <property type="project" value="TreeGrafter"/>
</dbReference>
<evidence type="ECO:0000313" key="5">
    <source>
        <dbReference type="Proteomes" id="UP000217265"/>
    </source>
</evidence>
<proteinExistence type="predicted"/>
<organism evidence="4 5">
    <name type="scientific">Nibricoccus aquaticus</name>
    <dbReference type="NCBI Taxonomy" id="2576891"/>
    <lineage>
        <taxon>Bacteria</taxon>
        <taxon>Pseudomonadati</taxon>
        <taxon>Verrucomicrobiota</taxon>
        <taxon>Opitutia</taxon>
        <taxon>Opitutales</taxon>
        <taxon>Opitutaceae</taxon>
        <taxon>Nibricoccus</taxon>
    </lineage>
</organism>
<dbReference type="RefSeq" id="WP_096054451.1">
    <property type="nucleotide sequence ID" value="NZ_CP023344.1"/>
</dbReference>
<accession>A0A290Q996</accession>
<evidence type="ECO:0000256" key="2">
    <source>
        <dbReference type="ARBA" id="ARBA00022777"/>
    </source>
</evidence>
<dbReference type="AlphaFoldDB" id="A0A290Q996"/>
<dbReference type="GO" id="GO:0005829">
    <property type="term" value="C:cytosol"/>
    <property type="evidence" value="ECO:0007669"/>
    <property type="project" value="TreeGrafter"/>
</dbReference>
<keyword evidence="5" id="KW-1185">Reference proteome</keyword>
<dbReference type="InterPro" id="IPR029056">
    <property type="entry name" value="Ribokinase-like"/>
</dbReference>
<dbReference type="GO" id="GO:0016773">
    <property type="term" value="F:phosphotransferase activity, alcohol group as acceptor"/>
    <property type="evidence" value="ECO:0007669"/>
    <property type="project" value="InterPro"/>
</dbReference>
<feature type="domain" description="Carbohydrate kinase PfkB" evidence="3">
    <location>
        <begin position="19"/>
        <end position="317"/>
    </location>
</feature>
<dbReference type="CDD" id="cd01172">
    <property type="entry name" value="RfaE_like"/>
    <property type="match status" value="1"/>
</dbReference>
<dbReference type="Proteomes" id="UP000217265">
    <property type="component" value="Chromosome"/>
</dbReference>
<dbReference type="PANTHER" id="PTHR46969">
    <property type="entry name" value="BIFUNCTIONAL PROTEIN HLDE"/>
    <property type="match status" value="1"/>
</dbReference>
<dbReference type="InterPro" id="IPR011913">
    <property type="entry name" value="RfaE_dom_I"/>
</dbReference>
<name>A0A290Q996_9BACT</name>
<evidence type="ECO:0000313" key="4">
    <source>
        <dbReference type="EMBL" id="ATC62816.1"/>
    </source>
</evidence>
<dbReference type="EMBL" id="CP023344">
    <property type="protein sequence ID" value="ATC62816.1"/>
    <property type="molecule type" value="Genomic_DNA"/>
</dbReference>
<dbReference type="SUPFAM" id="SSF53613">
    <property type="entry name" value="Ribokinase-like"/>
    <property type="match status" value="1"/>
</dbReference>
<reference evidence="4 5" key="1">
    <citation type="submission" date="2017-09" db="EMBL/GenBank/DDBJ databases">
        <title>Complete genome sequence of Verrucomicrobial strain HZ-65, isolated from freshwater.</title>
        <authorList>
            <person name="Choi A."/>
        </authorList>
    </citation>
    <scope>NUCLEOTIDE SEQUENCE [LARGE SCALE GENOMIC DNA]</scope>
    <source>
        <strain evidence="4 5">HZ-65</strain>
    </source>
</reference>